<reference evidence="3 4" key="1">
    <citation type="journal article" date="2019" name="Int. J. Syst. Evol. Microbiol.">
        <title>Bifidobacterium jacchi sp. nov., isolated from the faeces of a baby common marmoset (Callithrix jacchus).</title>
        <authorList>
            <person name="Modesto M."/>
            <person name="Watanabe K."/>
            <person name="Arita M."/>
            <person name="Satti M."/>
            <person name="Oki K."/>
            <person name="Sciavilla P."/>
            <person name="Patavino C."/>
            <person name="Camma C."/>
            <person name="Michelini S."/>
            <person name="Sgorbati B."/>
            <person name="Mattarelli P."/>
        </authorList>
    </citation>
    <scope>NUCLEOTIDE SEQUENCE [LARGE SCALE GENOMIC DNA]</scope>
    <source>
        <strain evidence="3 4">MRM 9.3</strain>
    </source>
</reference>
<evidence type="ECO:0000256" key="2">
    <source>
        <dbReference type="SAM" id="Phobius"/>
    </source>
</evidence>
<dbReference type="Proteomes" id="UP000326336">
    <property type="component" value="Unassembled WGS sequence"/>
</dbReference>
<accession>A0A5N5RF58</accession>
<evidence type="ECO:0000256" key="1">
    <source>
        <dbReference type="SAM" id="MobiDB-lite"/>
    </source>
</evidence>
<feature type="region of interest" description="Disordered" evidence="1">
    <location>
        <begin position="315"/>
        <end position="348"/>
    </location>
</feature>
<keyword evidence="2" id="KW-0812">Transmembrane</keyword>
<proteinExistence type="predicted"/>
<feature type="transmembrane region" description="Helical" evidence="2">
    <location>
        <begin position="211"/>
        <end position="235"/>
    </location>
</feature>
<protein>
    <submittedName>
        <fullName evidence="3">TPM domain-containing protein</fullName>
    </submittedName>
</protein>
<feature type="compositionally biased region" description="Basic residues" evidence="1">
    <location>
        <begin position="264"/>
        <end position="278"/>
    </location>
</feature>
<name>A0A5N5RF58_9BIFI</name>
<feature type="compositionally biased region" description="Polar residues" evidence="1">
    <location>
        <begin position="60"/>
        <end position="73"/>
    </location>
</feature>
<evidence type="ECO:0000313" key="4">
    <source>
        <dbReference type="Proteomes" id="UP000326336"/>
    </source>
</evidence>
<dbReference type="EMBL" id="RQSP01000033">
    <property type="protein sequence ID" value="KAB5605887.1"/>
    <property type="molecule type" value="Genomic_DNA"/>
</dbReference>
<feature type="region of interest" description="Disordered" evidence="1">
    <location>
        <begin position="239"/>
        <end position="298"/>
    </location>
</feature>
<sequence length="348" mass="36171">MEKLDRRYVKSVDVVGTSVAVSVFRVIAVIALVLSTMVVGMAMWITPSARADESTPGDGTATTSENNSGIEGTSATITENITDTENLLGANLSDVSDMIATTKKNTGVTVKLLYLADFDEKKDVADWAEKVMTSMNPAPNTVMLSIASNDGRMVVTVSQNSDQWLRDGVNKMSDAANGPLLKSKPDWSGSAIAMMKEIQNLKSTSTSSSSMVIGVVVMGVVLVLLIAVIVATVVIRRRRAAGKGRRPRGRHGAGAHAGTQSKTRSGKRSRARSGRRAKAQSGDASNRESKSESVDSAASVTLLDSVDSSAAAVSADSDSSALLDSSASTNAAEATNAADAGNAADAIK</sequence>
<feature type="transmembrane region" description="Helical" evidence="2">
    <location>
        <begin position="12"/>
        <end position="45"/>
    </location>
</feature>
<dbReference type="Gene3D" id="3.10.310.50">
    <property type="match status" value="1"/>
</dbReference>
<comment type="caution">
    <text evidence="3">The sequence shown here is derived from an EMBL/GenBank/DDBJ whole genome shotgun (WGS) entry which is preliminary data.</text>
</comment>
<keyword evidence="2" id="KW-1133">Transmembrane helix</keyword>
<keyword evidence="2" id="KW-0472">Membrane</keyword>
<feature type="compositionally biased region" description="Basic residues" evidence="1">
    <location>
        <begin position="239"/>
        <end position="253"/>
    </location>
</feature>
<dbReference type="AlphaFoldDB" id="A0A5N5RF58"/>
<keyword evidence="4" id="KW-1185">Reference proteome</keyword>
<dbReference type="RefSeq" id="WP_151917308.1">
    <property type="nucleotide sequence ID" value="NZ_RQSP01000033.1"/>
</dbReference>
<dbReference type="OrthoDB" id="3240422at2"/>
<feature type="region of interest" description="Disordered" evidence="1">
    <location>
        <begin position="49"/>
        <end position="73"/>
    </location>
</feature>
<gene>
    <name evidence="3" type="ORF">EHS19_08390</name>
</gene>
<evidence type="ECO:0000313" key="3">
    <source>
        <dbReference type="EMBL" id="KAB5605887.1"/>
    </source>
</evidence>
<organism evidence="3 4">
    <name type="scientific">Bifidobacterium jacchi</name>
    <dbReference type="NCBI Taxonomy" id="2490545"/>
    <lineage>
        <taxon>Bacteria</taxon>
        <taxon>Bacillati</taxon>
        <taxon>Actinomycetota</taxon>
        <taxon>Actinomycetes</taxon>
        <taxon>Bifidobacteriales</taxon>
        <taxon>Bifidobacteriaceae</taxon>
        <taxon>Bifidobacterium</taxon>
    </lineage>
</organism>
<feature type="compositionally biased region" description="Low complexity" evidence="1">
    <location>
        <begin position="254"/>
        <end position="263"/>
    </location>
</feature>